<reference evidence="2" key="1">
    <citation type="journal article" date="2016" name="Nature">
        <title>The genome of the seagrass Zostera marina reveals angiosperm adaptation to the sea.</title>
        <authorList>
            <person name="Olsen J.L."/>
            <person name="Rouze P."/>
            <person name="Verhelst B."/>
            <person name="Lin Y.-C."/>
            <person name="Bayer T."/>
            <person name="Collen J."/>
            <person name="Dattolo E."/>
            <person name="De Paoli E."/>
            <person name="Dittami S."/>
            <person name="Maumus F."/>
            <person name="Michel G."/>
            <person name="Kersting A."/>
            <person name="Lauritano C."/>
            <person name="Lohaus R."/>
            <person name="Toepel M."/>
            <person name="Tonon T."/>
            <person name="Vanneste K."/>
            <person name="Amirebrahimi M."/>
            <person name="Brakel J."/>
            <person name="Bostroem C."/>
            <person name="Chovatia M."/>
            <person name="Grimwood J."/>
            <person name="Jenkins J.W."/>
            <person name="Jueterbock A."/>
            <person name="Mraz A."/>
            <person name="Stam W.T."/>
            <person name="Tice H."/>
            <person name="Bornberg-Bauer E."/>
            <person name="Green P.J."/>
            <person name="Pearson G.A."/>
            <person name="Procaccini G."/>
            <person name="Duarte C.M."/>
            <person name="Schmutz J."/>
            <person name="Reusch T.B.H."/>
            <person name="Van de Peer Y."/>
        </authorList>
    </citation>
    <scope>NUCLEOTIDE SEQUENCE [LARGE SCALE GENOMIC DNA]</scope>
    <source>
        <strain evidence="2">cv. Finnish</strain>
    </source>
</reference>
<dbReference type="OrthoDB" id="785554at2759"/>
<dbReference type="PANTHER" id="PTHR31170:SF25">
    <property type="entry name" value="BNAA09G04570D PROTEIN"/>
    <property type="match status" value="1"/>
</dbReference>
<gene>
    <name evidence="1" type="ORF">ZOSMA_36G00010</name>
</gene>
<proteinExistence type="predicted"/>
<dbReference type="Pfam" id="PF03140">
    <property type="entry name" value="DUF247"/>
    <property type="match status" value="1"/>
</dbReference>
<comment type="caution">
    <text evidence="1">The sequence shown here is derived from an EMBL/GenBank/DDBJ whole genome shotgun (WGS) entry which is preliminary data.</text>
</comment>
<protein>
    <submittedName>
        <fullName evidence="1">Uncharacterized protein</fullName>
    </submittedName>
</protein>
<dbReference type="EMBL" id="LFYR01001151">
    <property type="protein sequence ID" value="KMZ64401.1"/>
    <property type="molecule type" value="Genomic_DNA"/>
</dbReference>
<keyword evidence="2" id="KW-1185">Reference proteome</keyword>
<evidence type="ECO:0000313" key="1">
    <source>
        <dbReference type="EMBL" id="KMZ64401.1"/>
    </source>
</evidence>
<organism evidence="1 2">
    <name type="scientific">Zostera marina</name>
    <name type="common">Eelgrass</name>
    <dbReference type="NCBI Taxonomy" id="29655"/>
    <lineage>
        <taxon>Eukaryota</taxon>
        <taxon>Viridiplantae</taxon>
        <taxon>Streptophyta</taxon>
        <taxon>Embryophyta</taxon>
        <taxon>Tracheophyta</taxon>
        <taxon>Spermatophyta</taxon>
        <taxon>Magnoliopsida</taxon>
        <taxon>Liliopsida</taxon>
        <taxon>Zosteraceae</taxon>
        <taxon>Zostera</taxon>
    </lineage>
</organism>
<name>A0A0K9P5U8_ZOSMR</name>
<dbReference type="PANTHER" id="PTHR31170">
    <property type="entry name" value="BNAC04G53230D PROTEIN"/>
    <property type="match status" value="1"/>
</dbReference>
<accession>A0A0K9P5U8</accession>
<dbReference type="Proteomes" id="UP000036987">
    <property type="component" value="Unassembled WGS sequence"/>
</dbReference>
<dbReference type="AlphaFoldDB" id="A0A0K9P5U8"/>
<sequence>MIHEGIFFILIIRYMNIADIEVEKASISVKTKLQHVLDCLQKPKEVHNTINKVEILLEINYNTPISYYSYHPKIISIGPYHHGKNNLLSMENTKYKYLNNLLSRCVDKDRNMLDRFVEAACKMEENVRDCYGEVLVNIKQDEFLEMLVLDGCFLIEFLLKFHFHEVYQSMSMANWSIPLIRKDLLLLENQIPFSVLEIFYSIAQIKEPSNIRDLAIEFLSNGTITSIPEQYHEIVPYHLLHLLHISLHPNFASNSDDDHVLTSSLLLQQIPFTWVLSWLLKYVFGILNTNTNLSIAKLVPTAVELQNFGVKFITVVQQNHNFLNIQFENGILKIPSLIINFETVSLVVNLLAFEQSRADVGSYVTNYTAFMSSIVKTTCDVTALQGFHIIKRQLYNNDDVVMFFSRIGDREIRIWKEDDRNYLDGIIQEVNEFCNNPIYRFKVMVKRNFTRSRTIITLISTTVMLFSAWNTIM</sequence>
<evidence type="ECO:0000313" key="2">
    <source>
        <dbReference type="Proteomes" id="UP000036987"/>
    </source>
</evidence>
<dbReference type="InterPro" id="IPR004158">
    <property type="entry name" value="DUF247_pln"/>
</dbReference>